<dbReference type="PANTHER" id="PTHR11860">
    <property type="entry name" value="POLYMERIC-IMMUNOGLOBULIN RECEPTOR"/>
    <property type="match status" value="1"/>
</dbReference>
<dbReference type="GO" id="GO:0005886">
    <property type="term" value="C:plasma membrane"/>
    <property type="evidence" value="ECO:0007669"/>
    <property type="project" value="TreeGrafter"/>
</dbReference>
<accession>A0A9Q1G3Y7</accession>
<dbReference type="InterPro" id="IPR036179">
    <property type="entry name" value="Ig-like_dom_sf"/>
</dbReference>
<dbReference type="GO" id="GO:0004888">
    <property type="term" value="F:transmembrane signaling receptor activity"/>
    <property type="evidence" value="ECO:0007669"/>
    <property type="project" value="TreeGrafter"/>
</dbReference>
<name>A0A9Q1G3Y7_SYNKA</name>
<keyword evidence="5" id="KW-0732">Signal</keyword>
<dbReference type="OrthoDB" id="8920197at2759"/>
<dbReference type="CDD" id="cd05716">
    <property type="entry name" value="IgV_pIgR_like"/>
    <property type="match status" value="1"/>
</dbReference>
<feature type="domain" description="Immunoglobulin" evidence="7">
    <location>
        <begin position="135"/>
        <end position="235"/>
    </location>
</feature>
<evidence type="ECO:0000256" key="5">
    <source>
        <dbReference type="SAM" id="SignalP"/>
    </source>
</evidence>
<dbReference type="PANTHER" id="PTHR11860:SF87">
    <property type="entry name" value="CMRF35-LIKE MOLECULE 8"/>
    <property type="match status" value="1"/>
</dbReference>
<protein>
    <recommendedName>
        <fullName evidence="10">Polymeric immunoglobulin receptor-like</fullName>
    </recommendedName>
</protein>
<comment type="subcellular location">
    <subcellularLocation>
        <location evidence="1">Membrane</location>
    </subcellularLocation>
</comment>
<reference evidence="8" key="1">
    <citation type="journal article" date="2023" name="Science">
        <title>Genome structures resolve the early diversification of teleost fishes.</title>
        <authorList>
            <person name="Parey E."/>
            <person name="Louis A."/>
            <person name="Montfort J."/>
            <person name="Bouchez O."/>
            <person name="Roques C."/>
            <person name="Iampietro C."/>
            <person name="Lluch J."/>
            <person name="Castinel A."/>
            <person name="Donnadieu C."/>
            <person name="Desvignes T."/>
            <person name="Floi Bucao C."/>
            <person name="Jouanno E."/>
            <person name="Wen M."/>
            <person name="Mejri S."/>
            <person name="Dirks R."/>
            <person name="Jansen H."/>
            <person name="Henkel C."/>
            <person name="Chen W.J."/>
            <person name="Zahm M."/>
            <person name="Cabau C."/>
            <person name="Klopp C."/>
            <person name="Thompson A.W."/>
            <person name="Robinson-Rechavi M."/>
            <person name="Braasch I."/>
            <person name="Lecointre G."/>
            <person name="Bobe J."/>
            <person name="Postlethwait J.H."/>
            <person name="Berthelot C."/>
            <person name="Roest Crollius H."/>
            <person name="Guiguen Y."/>
        </authorList>
    </citation>
    <scope>NUCLEOTIDE SEQUENCE</scope>
    <source>
        <strain evidence="8">WJC10195</strain>
    </source>
</reference>
<gene>
    <name evidence="8" type="ORF">SKAU_G00056020</name>
</gene>
<dbReference type="SUPFAM" id="SSF48726">
    <property type="entry name" value="Immunoglobulin"/>
    <property type="match status" value="2"/>
</dbReference>
<dbReference type="Gene3D" id="2.60.40.10">
    <property type="entry name" value="Immunoglobulins"/>
    <property type="match status" value="2"/>
</dbReference>
<organism evidence="8 9">
    <name type="scientific">Synaphobranchus kaupii</name>
    <name type="common">Kaup's arrowtooth eel</name>
    <dbReference type="NCBI Taxonomy" id="118154"/>
    <lineage>
        <taxon>Eukaryota</taxon>
        <taxon>Metazoa</taxon>
        <taxon>Chordata</taxon>
        <taxon>Craniata</taxon>
        <taxon>Vertebrata</taxon>
        <taxon>Euteleostomi</taxon>
        <taxon>Actinopterygii</taxon>
        <taxon>Neopterygii</taxon>
        <taxon>Teleostei</taxon>
        <taxon>Anguilliformes</taxon>
        <taxon>Synaphobranchidae</taxon>
        <taxon>Synaphobranchus</taxon>
    </lineage>
</organism>
<dbReference type="InterPro" id="IPR003599">
    <property type="entry name" value="Ig_sub"/>
</dbReference>
<feature type="chain" id="PRO_5040129601" description="Polymeric immunoglobulin receptor-like" evidence="5">
    <location>
        <begin position="17"/>
        <end position="420"/>
    </location>
</feature>
<dbReference type="AlphaFoldDB" id="A0A9Q1G3Y7"/>
<dbReference type="SMART" id="SM00406">
    <property type="entry name" value="IGv"/>
    <property type="match status" value="2"/>
</dbReference>
<dbReference type="Pfam" id="PF15330">
    <property type="entry name" value="SIT"/>
    <property type="match status" value="1"/>
</dbReference>
<keyword evidence="2 4" id="KW-0812">Transmembrane</keyword>
<evidence type="ECO:0008006" key="10">
    <source>
        <dbReference type="Google" id="ProtNLM"/>
    </source>
</evidence>
<evidence type="ECO:0000259" key="6">
    <source>
        <dbReference type="SMART" id="SM00406"/>
    </source>
</evidence>
<feature type="transmembrane region" description="Helical" evidence="4">
    <location>
        <begin position="279"/>
        <end position="300"/>
    </location>
</feature>
<proteinExistence type="predicted"/>
<dbReference type="Proteomes" id="UP001152622">
    <property type="component" value="Chromosome 2"/>
</dbReference>
<feature type="domain" description="Immunoglobulin V-set" evidence="6">
    <location>
        <begin position="145"/>
        <end position="219"/>
    </location>
</feature>
<keyword evidence="9" id="KW-1185">Reference proteome</keyword>
<dbReference type="EMBL" id="JAINUF010000002">
    <property type="protein sequence ID" value="KAJ8375022.1"/>
    <property type="molecule type" value="Genomic_DNA"/>
</dbReference>
<feature type="domain" description="Immunoglobulin" evidence="7">
    <location>
        <begin position="22"/>
        <end position="123"/>
    </location>
</feature>
<evidence type="ECO:0000259" key="7">
    <source>
        <dbReference type="SMART" id="SM00409"/>
    </source>
</evidence>
<evidence type="ECO:0000256" key="2">
    <source>
        <dbReference type="ARBA" id="ARBA00022692"/>
    </source>
</evidence>
<sequence length="420" mass="48009">MESLLLVILWAVLSEAYSLSSLKEVMGRKGGSVWIPCYYDIKYSNSVKFFFYKGAFGRHIILAETEPILRTGAGERIIISDDKSQGMFTITMRRLKKNDQRGYYCGLKRETQTEHSYLYLSVDEGDYGLSINSNINVFTGQEKGSVAVSCKYTYPKYVSFKKYWCRGRDFDSCQKWKVSDSPRNYNNRVSIRDDIAGQEFTVTMTSLQMTDSDWYWCAIQKAYSHERVPVYIRVTPVTSVMTTSRNQRVKNITLSENSTEHRSAAPGTDSVSEERRAHLTIVLVIGGLLLLFLTAGIVTLRMKRNRKGETQNEKRTMQAEGQGRTEMKPDVTYATVSLQTKTIKNKQADEEVQYANVSFRKNTKRNLNVTEPPSEDMQYAVVSFQRKTTEETKPSRDPEDSVTYSVIGIKGTADTYIFEN</sequence>
<dbReference type="InterPro" id="IPR013106">
    <property type="entry name" value="Ig_V-set"/>
</dbReference>
<keyword evidence="4" id="KW-1133">Transmembrane helix</keyword>
<feature type="domain" description="Immunoglobulin V-set" evidence="6">
    <location>
        <begin position="32"/>
        <end position="107"/>
    </location>
</feature>
<dbReference type="SMART" id="SM00409">
    <property type="entry name" value="IG"/>
    <property type="match status" value="2"/>
</dbReference>
<dbReference type="Pfam" id="PF07686">
    <property type="entry name" value="V-set"/>
    <property type="match status" value="1"/>
</dbReference>
<evidence type="ECO:0000256" key="4">
    <source>
        <dbReference type="SAM" id="Phobius"/>
    </source>
</evidence>
<evidence type="ECO:0000256" key="1">
    <source>
        <dbReference type="ARBA" id="ARBA00004370"/>
    </source>
</evidence>
<comment type="caution">
    <text evidence="8">The sequence shown here is derived from an EMBL/GenBank/DDBJ whole genome shotgun (WGS) entry which is preliminary data.</text>
</comment>
<evidence type="ECO:0000313" key="9">
    <source>
        <dbReference type="Proteomes" id="UP001152622"/>
    </source>
</evidence>
<dbReference type="InterPro" id="IPR013783">
    <property type="entry name" value="Ig-like_fold"/>
</dbReference>
<keyword evidence="3 4" id="KW-0472">Membrane</keyword>
<evidence type="ECO:0000313" key="8">
    <source>
        <dbReference type="EMBL" id="KAJ8375022.1"/>
    </source>
</evidence>
<dbReference type="InterPro" id="IPR050671">
    <property type="entry name" value="CD300_family_receptors"/>
</dbReference>
<evidence type="ECO:0000256" key="3">
    <source>
        <dbReference type="ARBA" id="ARBA00023136"/>
    </source>
</evidence>
<feature type="signal peptide" evidence="5">
    <location>
        <begin position="1"/>
        <end position="16"/>
    </location>
</feature>